<feature type="compositionally biased region" description="Low complexity" evidence="1">
    <location>
        <begin position="15"/>
        <end position="25"/>
    </location>
</feature>
<sequence>GCTASRRPRAHRGRPAAGGRLPPLRVRLPGLRPLLVEAAAVAPCPRGAGGDAVGAAGARAPRPAGHGAAAARPLDQRHGDVPRPELLQGAAGEGRADPADVSVRARVERGLLDGRGDVLAGDRAGGGGAARPQPHLRDRHQRRRARARPLGPLPAREDEAVHGELRACGRHGRLLALLQRAGQRGGVRAVAGQRGGVRAAQPRPGRVVQRVPARRVPERPDLLRAPPAGTRPRPVPRQPRAFRRARPGSQGIRDPVARGALRGAGPDGEALPAIAM</sequence>
<keyword evidence="2" id="KW-0808">Transferase</keyword>
<name>A0A6J4T1B3_9ACTN</name>
<organism evidence="2">
    <name type="scientific">uncultured Solirubrobacteraceae bacterium</name>
    <dbReference type="NCBI Taxonomy" id="1162706"/>
    <lineage>
        <taxon>Bacteria</taxon>
        <taxon>Bacillati</taxon>
        <taxon>Actinomycetota</taxon>
        <taxon>Thermoleophilia</taxon>
        <taxon>Solirubrobacterales</taxon>
        <taxon>Solirubrobacteraceae</taxon>
        <taxon>environmental samples</taxon>
    </lineage>
</organism>
<protein>
    <submittedName>
        <fullName evidence="2">MCP methyltransferase, CheR-type</fullName>
    </submittedName>
</protein>
<feature type="compositionally biased region" description="Basic residues" evidence="1">
    <location>
        <begin position="1"/>
        <end position="14"/>
    </location>
</feature>
<proteinExistence type="predicted"/>
<feature type="region of interest" description="Disordered" evidence="1">
    <location>
        <begin position="219"/>
        <end position="276"/>
    </location>
</feature>
<feature type="region of interest" description="Disordered" evidence="1">
    <location>
        <begin position="44"/>
        <end position="99"/>
    </location>
</feature>
<feature type="non-terminal residue" evidence="2">
    <location>
        <position position="276"/>
    </location>
</feature>
<feature type="compositionally biased region" description="Basic and acidic residues" evidence="1">
    <location>
        <begin position="74"/>
        <end position="83"/>
    </location>
</feature>
<evidence type="ECO:0000313" key="2">
    <source>
        <dbReference type="EMBL" id="CAA9510579.1"/>
    </source>
</evidence>
<accession>A0A6J4T1B3</accession>
<dbReference type="EMBL" id="CADCVT010000255">
    <property type="protein sequence ID" value="CAA9510579.1"/>
    <property type="molecule type" value="Genomic_DNA"/>
</dbReference>
<evidence type="ECO:0000256" key="1">
    <source>
        <dbReference type="SAM" id="MobiDB-lite"/>
    </source>
</evidence>
<feature type="region of interest" description="Disordered" evidence="1">
    <location>
        <begin position="117"/>
        <end position="149"/>
    </location>
</feature>
<feature type="compositionally biased region" description="Low complexity" evidence="1">
    <location>
        <begin position="53"/>
        <end position="73"/>
    </location>
</feature>
<reference evidence="2" key="1">
    <citation type="submission" date="2020-02" db="EMBL/GenBank/DDBJ databases">
        <authorList>
            <person name="Meier V. D."/>
        </authorList>
    </citation>
    <scope>NUCLEOTIDE SEQUENCE</scope>
    <source>
        <strain evidence="2">AVDCRST_MAG85</strain>
    </source>
</reference>
<dbReference type="GO" id="GO:0032259">
    <property type="term" value="P:methylation"/>
    <property type="evidence" value="ECO:0007669"/>
    <property type="project" value="UniProtKB-KW"/>
</dbReference>
<gene>
    <name evidence="2" type="ORF">AVDCRST_MAG85-2313</name>
</gene>
<keyword evidence="2" id="KW-0489">Methyltransferase</keyword>
<feature type="non-terminal residue" evidence="2">
    <location>
        <position position="1"/>
    </location>
</feature>
<feature type="region of interest" description="Disordered" evidence="1">
    <location>
        <begin position="1"/>
        <end position="25"/>
    </location>
</feature>
<feature type="compositionally biased region" description="Basic residues" evidence="1">
    <location>
        <begin position="137"/>
        <end position="147"/>
    </location>
</feature>
<dbReference type="GO" id="GO:0008168">
    <property type="term" value="F:methyltransferase activity"/>
    <property type="evidence" value="ECO:0007669"/>
    <property type="project" value="UniProtKB-KW"/>
</dbReference>
<dbReference type="AlphaFoldDB" id="A0A6J4T1B3"/>